<dbReference type="Proteomes" id="UP000541185">
    <property type="component" value="Unassembled WGS sequence"/>
</dbReference>
<dbReference type="RefSeq" id="WP_169417432.1">
    <property type="nucleotide sequence ID" value="NZ_JABBFX010000001.1"/>
</dbReference>
<organism evidence="1 2">
    <name type="scientific">Ramlibacter agri</name>
    <dbReference type="NCBI Taxonomy" id="2728837"/>
    <lineage>
        <taxon>Bacteria</taxon>
        <taxon>Pseudomonadati</taxon>
        <taxon>Pseudomonadota</taxon>
        <taxon>Betaproteobacteria</taxon>
        <taxon>Burkholderiales</taxon>
        <taxon>Comamonadaceae</taxon>
        <taxon>Ramlibacter</taxon>
    </lineage>
</organism>
<dbReference type="EMBL" id="JABBFX010000001">
    <property type="protein sequence ID" value="NML43209.1"/>
    <property type="molecule type" value="Genomic_DNA"/>
</dbReference>
<protein>
    <submittedName>
        <fullName evidence="1">Uncharacterized protein</fullName>
    </submittedName>
</protein>
<sequence>MACTVSPAQAAGARWASGFGLGGDRNVAMRLSATGTVLAVDSAARLMTLKSSRGDITFRLDPKVANAGDIHVGDRVKVDYVAALVLTLRRGGDEQRDEVERNAAQRSGPDVSLAAAYSRPITFLTEVVSVDTDNLMVRLKGPAGEIGEYVVHDRTDLVNVRPGDQVMVALNQAVAVGVTPAK</sequence>
<proteinExistence type="predicted"/>
<reference evidence="1 2" key="1">
    <citation type="submission" date="2020-04" db="EMBL/GenBank/DDBJ databases">
        <title>Ramlibacter sp. G-1-2-2 isolated from soil.</title>
        <authorList>
            <person name="Dahal R.H."/>
        </authorList>
    </citation>
    <scope>NUCLEOTIDE SEQUENCE [LARGE SCALE GENOMIC DNA]</scope>
    <source>
        <strain evidence="1 2">G-1-2-2</strain>
    </source>
</reference>
<comment type="caution">
    <text evidence="1">The sequence shown here is derived from an EMBL/GenBank/DDBJ whole genome shotgun (WGS) entry which is preliminary data.</text>
</comment>
<dbReference type="AlphaFoldDB" id="A0A848H100"/>
<keyword evidence="2" id="KW-1185">Reference proteome</keyword>
<evidence type="ECO:0000313" key="1">
    <source>
        <dbReference type="EMBL" id="NML43209.1"/>
    </source>
</evidence>
<name>A0A848H100_9BURK</name>
<accession>A0A848H100</accession>
<gene>
    <name evidence="1" type="ORF">HHL11_05565</name>
</gene>
<evidence type="ECO:0000313" key="2">
    <source>
        <dbReference type="Proteomes" id="UP000541185"/>
    </source>
</evidence>